<proteinExistence type="predicted"/>
<protein>
    <submittedName>
        <fullName evidence="2">Uncharacterized protein</fullName>
    </submittedName>
</protein>
<comment type="caution">
    <text evidence="2">The sequence shown here is derived from an EMBL/GenBank/DDBJ whole genome shotgun (WGS) entry which is preliminary data.</text>
</comment>
<accession>A0AAE0EP24</accession>
<dbReference type="Proteomes" id="UP001190700">
    <property type="component" value="Unassembled WGS sequence"/>
</dbReference>
<reference evidence="2 3" key="1">
    <citation type="journal article" date="2015" name="Genome Biol. Evol.">
        <title>Comparative Genomics of a Bacterivorous Green Alga Reveals Evolutionary Causalities and Consequences of Phago-Mixotrophic Mode of Nutrition.</title>
        <authorList>
            <person name="Burns J.A."/>
            <person name="Paasch A."/>
            <person name="Narechania A."/>
            <person name="Kim E."/>
        </authorList>
    </citation>
    <scope>NUCLEOTIDE SEQUENCE [LARGE SCALE GENOMIC DNA]</scope>
    <source>
        <strain evidence="2 3">PLY_AMNH</strain>
    </source>
</reference>
<sequence length="195" mass="20637">MSHFCTTEILPSPRLAPKLNDLYGHPQAQRPLRSPSSATASTVTLKRNGLYGHPQAQRLSPTSQTSEWFDCGVVYGSPSFSPVARPSSRARPRLPSPPDTTSRALVFTGGTPFIESATAVAIASDTTSRALVLTGDTPFIESATAVAIASDTTSRALVLTGDTPFIEYATAVANAFEATITGFVSQAMSTESEWL</sequence>
<keyword evidence="3" id="KW-1185">Reference proteome</keyword>
<evidence type="ECO:0000313" key="2">
    <source>
        <dbReference type="EMBL" id="KAK3235044.1"/>
    </source>
</evidence>
<feature type="region of interest" description="Disordered" evidence="1">
    <location>
        <begin position="81"/>
        <end position="100"/>
    </location>
</feature>
<evidence type="ECO:0000313" key="3">
    <source>
        <dbReference type="Proteomes" id="UP001190700"/>
    </source>
</evidence>
<name>A0AAE0EP24_9CHLO</name>
<gene>
    <name evidence="2" type="ORF">CYMTET_54733</name>
</gene>
<feature type="region of interest" description="Disordered" evidence="1">
    <location>
        <begin position="16"/>
        <end position="40"/>
    </location>
</feature>
<organism evidence="2 3">
    <name type="scientific">Cymbomonas tetramitiformis</name>
    <dbReference type="NCBI Taxonomy" id="36881"/>
    <lineage>
        <taxon>Eukaryota</taxon>
        <taxon>Viridiplantae</taxon>
        <taxon>Chlorophyta</taxon>
        <taxon>Pyramimonadophyceae</taxon>
        <taxon>Pyramimonadales</taxon>
        <taxon>Pyramimonadaceae</taxon>
        <taxon>Cymbomonas</taxon>
    </lineage>
</organism>
<dbReference type="AlphaFoldDB" id="A0AAE0EP24"/>
<dbReference type="EMBL" id="LGRX02035382">
    <property type="protein sequence ID" value="KAK3235044.1"/>
    <property type="molecule type" value="Genomic_DNA"/>
</dbReference>
<evidence type="ECO:0000256" key="1">
    <source>
        <dbReference type="SAM" id="MobiDB-lite"/>
    </source>
</evidence>